<dbReference type="EMBL" id="NIOF01000007">
    <property type="protein sequence ID" value="OWQ88582.1"/>
    <property type="molecule type" value="Genomic_DNA"/>
</dbReference>
<dbReference type="InterPro" id="IPR018640">
    <property type="entry name" value="DUF2063"/>
</dbReference>
<organism evidence="2 3">
    <name type="scientific">Roseateles aquatilis</name>
    <dbReference type="NCBI Taxonomy" id="431061"/>
    <lineage>
        <taxon>Bacteria</taxon>
        <taxon>Pseudomonadati</taxon>
        <taxon>Pseudomonadota</taxon>
        <taxon>Betaproteobacteria</taxon>
        <taxon>Burkholderiales</taxon>
        <taxon>Sphaerotilaceae</taxon>
        <taxon>Roseateles</taxon>
    </lineage>
</organism>
<proteinExistence type="predicted"/>
<feature type="domain" description="Putative DNA-binding" evidence="1">
    <location>
        <begin position="6"/>
        <end position="104"/>
    </location>
</feature>
<accession>A0A246J7Q2</accession>
<reference evidence="2 3" key="1">
    <citation type="journal article" date="2008" name="Int. J. Syst. Evol. Microbiol.">
        <title>Description of Roseateles aquatilis sp. nov. and Roseateles terrae sp. nov., in the class Betaproteobacteria, and emended description of the genus Roseateles.</title>
        <authorList>
            <person name="Gomila M."/>
            <person name="Bowien B."/>
            <person name="Falsen E."/>
            <person name="Moore E.R."/>
            <person name="Lalucat J."/>
        </authorList>
    </citation>
    <scope>NUCLEOTIDE SEQUENCE [LARGE SCALE GENOMIC DNA]</scope>
    <source>
        <strain evidence="2 3">CCUG 48205</strain>
    </source>
</reference>
<dbReference type="RefSeq" id="WP_088386105.1">
    <property type="nucleotide sequence ID" value="NZ_NIOF01000007.1"/>
</dbReference>
<name>A0A246J7Q2_9BURK</name>
<dbReference type="Pfam" id="PF09836">
    <property type="entry name" value="DUF2063"/>
    <property type="match status" value="1"/>
</dbReference>
<evidence type="ECO:0000313" key="2">
    <source>
        <dbReference type="EMBL" id="OWQ88582.1"/>
    </source>
</evidence>
<evidence type="ECO:0000259" key="1">
    <source>
        <dbReference type="Pfam" id="PF09836"/>
    </source>
</evidence>
<keyword evidence="3" id="KW-1185">Reference proteome</keyword>
<gene>
    <name evidence="2" type="ORF">CDN99_17195</name>
</gene>
<sequence length="263" mass="28566">MTLDEFQRTFWRDLWAQAPKAESETPSAGVAGAQFGTSAWANQPGFAVYRNTVLTGCVDALLALYPAVRRLVGDDWLKAVALDYVRTQAPTDGELHHYGASFPEALHVFLPDGEWPWLPEVARLDRLWSESHVAADAPVLTAGDVAGLDIEQLAHARLRVHPATRWRWCADWPAFSLWLGAREAWPDPNPPHWNGQGALLTRPIGAVVVTDLADADCALLEACADGHAIATALTQTQLRYPASDLGAALGRLLTQGAFTAIST</sequence>
<evidence type="ECO:0000313" key="3">
    <source>
        <dbReference type="Proteomes" id="UP000197468"/>
    </source>
</evidence>
<dbReference type="OrthoDB" id="4146344at2"/>
<comment type="caution">
    <text evidence="2">The sequence shown here is derived from an EMBL/GenBank/DDBJ whole genome shotgun (WGS) entry which is preliminary data.</text>
</comment>
<dbReference type="Proteomes" id="UP000197468">
    <property type="component" value="Unassembled WGS sequence"/>
</dbReference>
<protein>
    <recommendedName>
        <fullName evidence="1">Putative DNA-binding domain-containing protein</fullName>
    </recommendedName>
</protein>
<dbReference type="AlphaFoldDB" id="A0A246J7Q2"/>